<proteinExistence type="predicted"/>
<dbReference type="AlphaFoldDB" id="A0AAV5FVP7"/>
<dbReference type="EMBL" id="BQKI01000097">
    <property type="protein sequence ID" value="GJN38828.1"/>
    <property type="molecule type" value="Genomic_DNA"/>
</dbReference>
<dbReference type="Proteomes" id="UP001054889">
    <property type="component" value="Unassembled WGS sequence"/>
</dbReference>
<accession>A0AAV5FVP7</accession>
<comment type="caution">
    <text evidence="1">The sequence shown here is derived from an EMBL/GenBank/DDBJ whole genome shotgun (WGS) entry which is preliminary data.</text>
</comment>
<gene>
    <name evidence="1" type="primary">gb27905</name>
    <name evidence="1" type="ORF">PR202_gb27905</name>
</gene>
<reference evidence="1" key="1">
    <citation type="journal article" date="2018" name="DNA Res.">
        <title>Multiple hybrid de novo genome assembly of finger millet, an orphan allotetraploid crop.</title>
        <authorList>
            <person name="Hatakeyama M."/>
            <person name="Aluri S."/>
            <person name="Balachadran M.T."/>
            <person name="Sivarajan S.R."/>
            <person name="Patrignani A."/>
            <person name="Gruter S."/>
            <person name="Poveda L."/>
            <person name="Shimizu-Inatsugi R."/>
            <person name="Baeten J."/>
            <person name="Francoijs K.J."/>
            <person name="Nataraja K.N."/>
            <person name="Reddy Y.A.N."/>
            <person name="Phadnis S."/>
            <person name="Ravikumar R.L."/>
            <person name="Schlapbach R."/>
            <person name="Sreeman S.M."/>
            <person name="Shimizu K.K."/>
        </authorList>
    </citation>
    <scope>NUCLEOTIDE SEQUENCE</scope>
</reference>
<name>A0AAV5FVP7_ELECO</name>
<organism evidence="1 2">
    <name type="scientific">Eleusine coracana subsp. coracana</name>
    <dbReference type="NCBI Taxonomy" id="191504"/>
    <lineage>
        <taxon>Eukaryota</taxon>
        <taxon>Viridiplantae</taxon>
        <taxon>Streptophyta</taxon>
        <taxon>Embryophyta</taxon>
        <taxon>Tracheophyta</taxon>
        <taxon>Spermatophyta</taxon>
        <taxon>Magnoliopsida</taxon>
        <taxon>Liliopsida</taxon>
        <taxon>Poales</taxon>
        <taxon>Poaceae</taxon>
        <taxon>PACMAD clade</taxon>
        <taxon>Chloridoideae</taxon>
        <taxon>Cynodonteae</taxon>
        <taxon>Eleusininae</taxon>
        <taxon>Eleusine</taxon>
    </lineage>
</organism>
<protein>
    <recommendedName>
        <fullName evidence="3">Secreted protein</fullName>
    </recommendedName>
</protein>
<sequence>MVMPAAGPAVARSVLVFRVVEGCVRSKIGDVEFICSRLKCLCFCRARWIRMLLVAILTDKLVAELSKASAYFDVAGVIEYSLLFLGAFLNL</sequence>
<keyword evidence="2" id="KW-1185">Reference proteome</keyword>
<evidence type="ECO:0000313" key="2">
    <source>
        <dbReference type="Proteomes" id="UP001054889"/>
    </source>
</evidence>
<reference evidence="1" key="2">
    <citation type="submission" date="2021-12" db="EMBL/GenBank/DDBJ databases">
        <title>Resequencing data analysis of finger millet.</title>
        <authorList>
            <person name="Hatakeyama M."/>
            <person name="Aluri S."/>
            <person name="Balachadran M.T."/>
            <person name="Sivarajan S.R."/>
            <person name="Poveda L."/>
            <person name="Shimizu-Inatsugi R."/>
            <person name="Schlapbach R."/>
            <person name="Sreeman S.M."/>
            <person name="Shimizu K.K."/>
        </authorList>
    </citation>
    <scope>NUCLEOTIDE SEQUENCE</scope>
</reference>
<evidence type="ECO:0008006" key="3">
    <source>
        <dbReference type="Google" id="ProtNLM"/>
    </source>
</evidence>
<evidence type="ECO:0000313" key="1">
    <source>
        <dbReference type="EMBL" id="GJN38828.1"/>
    </source>
</evidence>